<comment type="caution">
    <text evidence="2">The sequence shown here is derived from an EMBL/GenBank/DDBJ whole genome shotgun (WGS) entry which is preliminary data.</text>
</comment>
<dbReference type="PANTHER" id="PTHR28047:SF5">
    <property type="entry name" value="PROTEIN DCG1"/>
    <property type="match status" value="1"/>
</dbReference>
<evidence type="ECO:0000313" key="3">
    <source>
        <dbReference type="Proteomes" id="UP000579945"/>
    </source>
</evidence>
<comment type="similarity">
    <text evidence="1">Belongs to the HyuE racemase family.</text>
</comment>
<dbReference type="InterPro" id="IPR015942">
    <property type="entry name" value="Asp/Glu/hydantoin_racemase"/>
</dbReference>
<dbReference type="PANTHER" id="PTHR28047">
    <property type="entry name" value="PROTEIN DCG1"/>
    <property type="match status" value="1"/>
</dbReference>
<evidence type="ECO:0000313" key="2">
    <source>
        <dbReference type="EMBL" id="MBB3726505.1"/>
    </source>
</evidence>
<dbReference type="Gene3D" id="3.40.50.12500">
    <property type="match status" value="1"/>
</dbReference>
<dbReference type="InterPro" id="IPR052186">
    <property type="entry name" value="Hydantoin_racemase-like"/>
</dbReference>
<dbReference type="GeneID" id="95388863"/>
<keyword evidence="2" id="KW-0413">Isomerase</keyword>
<evidence type="ECO:0000256" key="1">
    <source>
        <dbReference type="ARBA" id="ARBA00038414"/>
    </source>
</evidence>
<dbReference type="GO" id="GO:0047653">
    <property type="term" value="F:allantoin racemase activity"/>
    <property type="evidence" value="ECO:0007669"/>
    <property type="project" value="UniProtKB-EC"/>
</dbReference>
<dbReference type="EC" id="5.1.99.3" evidence="2"/>
<dbReference type="GO" id="GO:0047661">
    <property type="term" value="F:amino-acid racemase activity"/>
    <property type="evidence" value="ECO:0007669"/>
    <property type="project" value="InterPro"/>
</dbReference>
<name>A0A7W5V7S3_9ACTN</name>
<dbReference type="EMBL" id="JACIBV010000001">
    <property type="protein sequence ID" value="MBB3726505.1"/>
    <property type="molecule type" value="Genomic_DNA"/>
</dbReference>
<keyword evidence="3" id="KW-1185">Reference proteome</keyword>
<dbReference type="InterPro" id="IPR053714">
    <property type="entry name" value="Iso_Racemase_Enz_sf"/>
</dbReference>
<gene>
    <name evidence="2" type="ORF">FHR33_002365</name>
</gene>
<reference evidence="2 3" key="1">
    <citation type="submission" date="2020-08" db="EMBL/GenBank/DDBJ databases">
        <title>Sequencing the genomes of 1000 actinobacteria strains.</title>
        <authorList>
            <person name="Klenk H.-P."/>
        </authorList>
    </citation>
    <scope>NUCLEOTIDE SEQUENCE [LARGE SCALE GENOMIC DNA]</scope>
    <source>
        <strain evidence="2 3">DSM 44320</strain>
    </source>
</reference>
<sequence>MEILVVNPNRVDGCTRLIHAAARAAAAPGTTVTTLAPGRGPFELTGQSEVLFSAVGVLEVIARTPADAVVMAGFGEPGKEAAQELTAAPVLDITECGPLLARALGASYTIVTSTTAAVPIVEDRLRALRLDAACAAVLASGQSVPDLVERRERALEAVTGVAALAATEVVVLGCGGMAGMAADVAAATGRVVVDGVGAAVKLAESLGALGLAPARAPRPPVTGWPFGD</sequence>
<dbReference type="Pfam" id="PF01177">
    <property type="entry name" value="Asp_Glu_race"/>
    <property type="match status" value="1"/>
</dbReference>
<dbReference type="AlphaFoldDB" id="A0A7W5V7S3"/>
<proteinExistence type="inferred from homology"/>
<dbReference type="RefSeq" id="WP_183645973.1">
    <property type="nucleotide sequence ID" value="NZ_JACIBV010000001.1"/>
</dbReference>
<organism evidence="2 3">
    <name type="scientific">Nonomuraea dietziae</name>
    <dbReference type="NCBI Taxonomy" id="65515"/>
    <lineage>
        <taxon>Bacteria</taxon>
        <taxon>Bacillati</taxon>
        <taxon>Actinomycetota</taxon>
        <taxon>Actinomycetes</taxon>
        <taxon>Streptosporangiales</taxon>
        <taxon>Streptosporangiaceae</taxon>
        <taxon>Nonomuraea</taxon>
    </lineage>
</organism>
<accession>A0A7W5V7S3</accession>
<dbReference type="Proteomes" id="UP000579945">
    <property type="component" value="Unassembled WGS sequence"/>
</dbReference>
<protein>
    <submittedName>
        <fullName evidence="2">Allantoin racemase</fullName>
        <ecNumber evidence="2">5.1.99.3</ecNumber>
    </submittedName>
</protein>